<evidence type="ECO:0000313" key="1">
    <source>
        <dbReference type="EMBL" id="AUD56711.1"/>
    </source>
</evidence>
<sequence>MINMYNNNSIFNCALLLVPHKKSNVYGSFSNSRQCPSYFTLLCNLSSGPSYSCSKFKFKRLPPYCDDFCLSGNEAVNFVTLKDKVEMALGRFAGDKVKIRLVFAVFDLVPIDTLEARMDQGIPITFTECLSYIKKAIYLLFIRIPYHEEGIEFIFGSKAVDLLLNMINDALKSQGKDPEMIQIWMTFWLSEDDDGYNDDDEDDDDNGDGYELSKLPTNICFRPSAKYSNSFGVISRRSYSTKCSGGGHGNINSIDICFYGGNAVNHNFVFKELSGVLSSEQRYHCHIHIMSRINKIPLCKELEIMCAQLGYSS</sequence>
<organism evidence="1">
    <name type="scientific">Parmotrema stuppeum</name>
    <dbReference type="NCBI Taxonomy" id="2041279"/>
    <lineage>
        <taxon>Eukaryota</taxon>
        <taxon>Fungi</taxon>
        <taxon>Dikarya</taxon>
        <taxon>Ascomycota</taxon>
        <taxon>Pezizomycotina</taxon>
        <taxon>Lecanoromycetes</taxon>
        <taxon>OSLEUM clade</taxon>
        <taxon>Lecanoromycetidae</taxon>
        <taxon>Lecanorales</taxon>
        <taxon>Lecanorineae</taxon>
        <taxon>Parmeliaceae</taxon>
        <taxon>Parmotrema</taxon>
    </lineage>
</organism>
<proteinExistence type="predicted"/>
<geneLocation type="mitochondrion" evidence="1"/>
<protein>
    <submittedName>
        <fullName evidence="1">Uncharacterized protein</fullName>
    </submittedName>
</protein>
<keyword evidence="1" id="KW-0496">Mitochondrion</keyword>
<name>A0A2H4Y9U7_9LECA</name>
<reference evidence="1" key="1">
    <citation type="submission" date="2016-12" db="EMBL/GenBank/DDBJ databases">
        <title>The complete mitochondrial genome of the lichenized fungus Parmotrema stuppeum.</title>
        <authorList>
            <person name="Goebl A.M."/>
            <person name="Stanley J.T.B."/>
            <person name="Pogoda C.S."/>
            <person name="Keepers K.G."/>
            <person name="White K."/>
            <person name="Tripp E.A."/>
            <person name="Lendemer J.C."/>
            <person name="Kane N.C."/>
        </authorList>
    </citation>
    <scope>NUCLEOTIDE SEQUENCE</scope>
</reference>
<dbReference type="AlphaFoldDB" id="A0A2H4Y9U7"/>
<dbReference type="EMBL" id="KY362439">
    <property type="protein sequence ID" value="AUD56711.1"/>
    <property type="molecule type" value="Genomic_DNA"/>
</dbReference>
<accession>A0A2H4Y9U7</accession>